<protein>
    <submittedName>
        <fullName evidence="1">Uncharacterized protein</fullName>
    </submittedName>
</protein>
<evidence type="ECO:0000313" key="1">
    <source>
        <dbReference type="EMBL" id="KAI7735951.1"/>
    </source>
</evidence>
<proteinExistence type="predicted"/>
<gene>
    <name evidence="1" type="ORF">M8C21_022363</name>
</gene>
<evidence type="ECO:0000313" key="2">
    <source>
        <dbReference type="Proteomes" id="UP001206925"/>
    </source>
</evidence>
<dbReference type="PANTHER" id="PTHR46929:SF4">
    <property type="entry name" value="MYB_SANT-LIKE DOMAIN-CONTAINING PROTEIN"/>
    <property type="match status" value="1"/>
</dbReference>
<sequence length="230" mass="26012">ILKRDGGLQPTQRRSVEEHVATFLHILKPDAATVKKKKISNCNEMLELFARDRASGEQAETTKERNARLQKTDNINIESVLEVDDFSAASDVMLESQNIIDDDIQVVYPSSSQLEQSSSAKKCKSRKRKVEQQDEDLTFVIMNSAGSVANAIIDGNKIILESNNILERVYHREYTDEEIYNELEPIGLETHELPLAFNYLSENQAKARSLFTCPPQIRLTMLKGMIGLNN</sequence>
<keyword evidence="2" id="KW-1185">Reference proteome</keyword>
<dbReference type="PANTHER" id="PTHR46929">
    <property type="entry name" value="EXPRESSED PROTEIN"/>
    <property type="match status" value="1"/>
</dbReference>
<feature type="non-terminal residue" evidence="1">
    <location>
        <position position="1"/>
    </location>
</feature>
<name>A0AAD5C8K5_AMBAR</name>
<organism evidence="1 2">
    <name type="scientific">Ambrosia artemisiifolia</name>
    <name type="common">Common ragweed</name>
    <dbReference type="NCBI Taxonomy" id="4212"/>
    <lineage>
        <taxon>Eukaryota</taxon>
        <taxon>Viridiplantae</taxon>
        <taxon>Streptophyta</taxon>
        <taxon>Embryophyta</taxon>
        <taxon>Tracheophyta</taxon>
        <taxon>Spermatophyta</taxon>
        <taxon>Magnoliopsida</taxon>
        <taxon>eudicotyledons</taxon>
        <taxon>Gunneridae</taxon>
        <taxon>Pentapetalae</taxon>
        <taxon>asterids</taxon>
        <taxon>campanulids</taxon>
        <taxon>Asterales</taxon>
        <taxon>Asteraceae</taxon>
        <taxon>Asteroideae</taxon>
        <taxon>Heliantheae alliance</taxon>
        <taxon>Heliantheae</taxon>
        <taxon>Ambrosia</taxon>
    </lineage>
</organism>
<accession>A0AAD5C8K5</accession>
<reference evidence="1" key="1">
    <citation type="submission" date="2022-06" db="EMBL/GenBank/DDBJ databases">
        <title>Uncovering the hologenomic basis of an extraordinary plant invasion.</title>
        <authorList>
            <person name="Bieker V.C."/>
            <person name="Martin M.D."/>
            <person name="Gilbert T."/>
            <person name="Hodgins K."/>
            <person name="Battlay P."/>
            <person name="Petersen B."/>
            <person name="Wilson J."/>
        </authorList>
    </citation>
    <scope>NUCLEOTIDE SEQUENCE</scope>
    <source>
        <strain evidence="1">AA19_3_7</strain>
        <tissue evidence="1">Leaf</tissue>
    </source>
</reference>
<dbReference type="AlphaFoldDB" id="A0AAD5C8K5"/>
<dbReference type="EMBL" id="JAMZMK010009398">
    <property type="protein sequence ID" value="KAI7735951.1"/>
    <property type="molecule type" value="Genomic_DNA"/>
</dbReference>
<comment type="caution">
    <text evidence="1">The sequence shown here is derived from an EMBL/GenBank/DDBJ whole genome shotgun (WGS) entry which is preliminary data.</text>
</comment>
<dbReference type="Proteomes" id="UP001206925">
    <property type="component" value="Unassembled WGS sequence"/>
</dbReference>